<keyword evidence="1" id="KW-1133">Transmembrane helix</keyword>
<dbReference type="Proteomes" id="UP000218209">
    <property type="component" value="Unassembled WGS sequence"/>
</dbReference>
<evidence type="ECO:0000256" key="1">
    <source>
        <dbReference type="SAM" id="Phobius"/>
    </source>
</evidence>
<gene>
    <name evidence="2" type="ORF">BU14_0091s0026</name>
</gene>
<keyword evidence="1" id="KW-0472">Membrane</keyword>
<proteinExistence type="predicted"/>
<dbReference type="AlphaFoldDB" id="A0A1X6PE68"/>
<feature type="transmembrane region" description="Helical" evidence="1">
    <location>
        <begin position="72"/>
        <end position="92"/>
    </location>
</feature>
<accession>A0A1X6PE68</accession>
<dbReference type="EMBL" id="KV918799">
    <property type="protein sequence ID" value="OSX79046.1"/>
    <property type="molecule type" value="Genomic_DNA"/>
</dbReference>
<reference evidence="2 3" key="1">
    <citation type="submission" date="2017-03" db="EMBL/GenBank/DDBJ databases">
        <title>WGS assembly of Porphyra umbilicalis.</title>
        <authorList>
            <person name="Brawley S.H."/>
            <person name="Blouin N.A."/>
            <person name="Ficko-Blean E."/>
            <person name="Wheeler G.L."/>
            <person name="Lohr M."/>
            <person name="Goodson H.V."/>
            <person name="Jenkins J.W."/>
            <person name="Blaby-Haas C.E."/>
            <person name="Helliwell K.E."/>
            <person name="Chan C."/>
            <person name="Marriage T."/>
            <person name="Bhattacharya D."/>
            <person name="Klein A.S."/>
            <person name="Badis Y."/>
            <person name="Brodie J."/>
            <person name="Cao Y."/>
            <person name="Collen J."/>
            <person name="Dittami S.M."/>
            <person name="Gachon C.M."/>
            <person name="Green B.R."/>
            <person name="Karpowicz S."/>
            <person name="Kim J.W."/>
            <person name="Kudahl U."/>
            <person name="Lin S."/>
            <person name="Michel G."/>
            <person name="Mittag M."/>
            <person name="Olson B.J."/>
            <person name="Pangilinan J."/>
            <person name="Peng Y."/>
            <person name="Qiu H."/>
            <person name="Shu S."/>
            <person name="Singer J.T."/>
            <person name="Smith A.G."/>
            <person name="Sprecher B.N."/>
            <person name="Wagner V."/>
            <person name="Wang W."/>
            <person name="Wang Z.-Y."/>
            <person name="Yan J."/>
            <person name="Yarish C."/>
            <person name="Zoeuner-Riek S."/>
            <person name="Zhuang Y."/>
            <person name="Zou Y."/>
            <person name="Lindquist E.A."/>
            <person name="Grimwood J."/>
            <person name="Barry K."/>
            <person name="Rokhsar D.S."/>
            <person name="Schmutz J."/>
            <person name="Stiller J.W."/>
            <person name="Grossman A.R."/>
            <person name="Prochnik S.E."/>
        </authorList>
    </citation>
    <scope>NUCLEOTIDE SEQUENCE [LARGE SCALE GENOMIC DNA]</scope>
    <source>
        <strain evidence="2">4086291</strain>
    </source>
</reference>
<organism evidence="2 3">
    <name type="scientific">Porphyra umbilicalis</name>
    <name type="common">Purple laver</name>
    <name type="synonym">Red alga</name>
    <dbReference type="NCBI Taxonomy" id="2786"/>
    <lineage>
        <taxon>Eukaryota</taxon>
        <taxon>Rhodophyta</taxon>
        <taxon>Bangiophyceae</taxon>
        <taxon>Bangiales</taxon>
        <taxon>Bangiaceae</taxon>
        <taxon>Porphyra</taxon>
    </lineage>
</organism>
<evidence type="ECO:0000313" key="2">
    <source>
        <dbReference type="EMBL" id="OSX79046.1"/>
    </source>
</evidence>
<feature type="transmembrane region" description="Helical" evidence="1">
    <location>
        <begin position="44"/>
        <end position="66"/>
    </location>
</feature>
<evidence type="ECO:0008006" key="4">
    <source>
        <dbReference type="Google" id="ProtNLM"/>
    </source>
</evidence>
<sequence length="102" mass="10834">MKLLWRGKGVRLFHVPVADTVGDTDACGGGRGCRCLLDRGDVSVLTSFALAPLWVTSFLCLAPRFLSGFCSFVPLPSFVVISVCSCVFPASLSPPRGSARRG</sequence>
<name>A0A1X6PE68_PORUM</name>
<keyword evidence="1" id="KW-0812">Transmembrane</keyword>
<protein>
    <recommendedName>
        <fullName evidence="4">Transmembrane protein</fullName>
    </recommendedName>
</protein>
<keyword evidence="3" id="KW-1185">Reference proteome</keyword>
<evidence type="ECO:0000313" key="3">
    <source>
        <dbReference type="Proteomes" id="UP000218209"/>
    </source>
</evidence>